<evidence type="ECO:0000256" key="2">
    <source>
        <dbReference type="SAM" id="MobiDB-lite"/>
    </source>
</evidence>
<dbReference type="Proteomes" id="UP000436088">
    <property type="component" value="Unassembled WGS sequence"/>
</dbReference>
<dbReference type="EMBL" id="VEPZ02001045">
    <property type="protein sequence ID" value="KAE8698302.1"/>
    <property type="molecule type" value="Genomic_DNA"/>
</dbReference>
<keyword evidence="5" id="KW-1185">Reference proteome</keyword>
<evidence type="ECO:0000313" key="4">
    <source>
        <dbReference type="EMBL" id="KAE8698302.1"/>
    </source>
</evidence>
<keyword evidence="1" id="KW-0479">Metal-binding</keyword>
<dbReference type="Pfam" id="PF13912">
    <property type="entry name" value="zf-C2H2_6"/>
    <property type="match status" value="2"/>
</dbReference>
<dbReference type="InterPro" id="IPR013087">
    <property type="entry name" value="Znf_C2H2_type"/>
</dbReference>
<keyword evidence="1" id="KW-0863">Zinc-finger</keyword>
<protein>
    <recommendedName>
        <fullName evidence="3">C2H2-type domain-containing protein</fullName>
    </recommendedName>
</protein>
<name>A0A6A3A4Y4_HIBSY</name>
<evidence type="ECO:0000313" key="5">
    <source>
        <dbReference type="Proteomes" id="UP000436088"/>
    </source>
</evidence>
<evidence type="ECO:0000256" key="1">
    <source>
        <dbReference type="PROSITE-ProRule" id="PRU00042"/>
    </source>
</evidence>
<dbReference type="SUPFAM" id="SSF57667">
    <property type="entry name" value="beta-beta-alpha zinc fingers"/>
    <property type="match status" value="1"/>
</dbReference>
<dbReference type="AlphaFoldDB" id="A0A6A3A4Y4"/>
<reference evidence="4" key="1">
    <citation type="submission" date="2019-09" db="EMBL/GenBank/DDBJ databases">
        <title>Draft genome information of white flower Hibiscus syriacus.</title>
        <authorList>
            <person name="Kim Y.-M."/>
        </authorList>
    </citation>
    <scope>NUCLEOTIDE SEQUENCE [LARGE SCALE GENOMIC DNA]</scope>
    <source>
        <strain evidence="4">YM2019G1</strain>
    </source>
</reference>
<feature type="domain" description="C2H2-type" evidence="3">
    <location>
        <begin position="9"/>
        <end position="36"/>
    </location>
</feature>
<dbReference type="OrthoDB" id="9451254at2759"/>
<dbReference type="PROSITE" id="PS50157">
    <property type="entry name" value="ZINC_FINGER_C2H2_2"/>
    <property type="match status" value="2"/>
</dbReference>
<proteinExistence type="predicted"/>
<evidence type="ECO:0000259" key="3">
    <source>
        <dbReference type="PROSITE" id="PS50157"/>
    </source>
</evidence>
<feature type="region of interest" description="Disordered" evidence="2">
    <location>
        <begin position="83"/>
        <end position="110"/>
    </location>
</feature>
<accession>A0A6A3A4Y4</accession>
<dbReference type="GO" id="GO:0008270">
    <property type="term" value="F:zinc ion binding"/>
    <property type="evidence" value="ECO:0007669"/>
    <property type="project" value="UniProtKB-KW"/>
</dbReference>
<keyword evidence="1" id="KW-0862">Zinc</keyword>
<dbReference type="InterPro" id="IPR036236">
    <property type="entry name" value="Znf_C2H2_sf"/>
</dbReference>
<sequence>MEEGNGFKYVCKLCPKSFPCGRSLGGHMRSHMNNSAETDEKFIKKKKLEPDNNGCYILRQKTKKKWSRLSFFGHMKCYSSDNSGFRSETRNRRRTRYDEVVPENSSSMSEMEQEQQQEVALSLVMLSRGTGQLASMDETCANSLKKIESSKRKFQCSGCNKDFVSHQALGGHRASHKRINGACTQNITRKLVEEDESSLVGLGP</sequence>
<comment type="caution">
    <text evidence="4">The sequence shown here is derived from an EMBL/GenBank/DDBJ whole genome shotgun (WGS) entry which is preliminary data.</text>
</comment>
<dbReference type="PROSITE" id="PS00028">
    <property type="entry name" value="ZINC_FINGER_C2H2_1"/>
    <property type="match status" value="2"/>
</dbReference>
<dbReference type="SMART" id="SM00355">
    <property type="entry name" value="ZnF_C2H2"/>
    <property type="match status" value="2"/>
</dbReference>
<gene>
    <name evidence="4" type="ORF">F3Y22_tig00110599pilonHSYRG00011</name>
</gene>
<dbReference type="PANTHER" id="PTHR46869:SF6">
    <property type="entry name" value="C2H2-TYPE DOMAIN-CONTAINING PROTEIN"/>
    <property type="match status" value="1"/>
</dbReference>
<dbReference type="PANTHER" id="PTHR46869">
    <property type="entry name" value="C2H2-LIKE ZINC FINGER PROTEIN"/>
    <property type="match status" value="1"/>
</dbReference>
<organism evidence="4 5">
    <name type="scientific">Hibiscus syriacus</name>
    <name type="common">Rose of Sharon</name>
    <dbReference type="NCBI Taxonomy" id="106335"/>
    <lineage>
        <taxon>Eukaryota</taxon>
        <taxon>Viridiplantae</taxon>
        <taxon>Streptophyta</taxon>
        <taxon>Embryophyta</taxon>
        <taxon>Tracheophyta</taxon>
        <taxon>Spermatophyta</taxon>
        <taxon>Magnoliopsida</taxon>
        <taxon>eudicotyledons</taxon>
        <taxon>Gunneridae</taxon>
        <taxon>Pentapetalae</taxon>
        <taxon>rosids</taxon>
        <taxon>malvids</taxon>
        <taxon>Malvales</taxon>
        <taxon>Malvaceae</taxon>
        <taxon>Malvoideae</taxon>
        <taxon>Hibiscus</taxon>
    </lineage>
</organism>
<feature type="domain" description="C2H2-type" evidence="3">
    <location>
        <begin position="154"/>
        <end position="176"/>
    </location>
</feature>